<organism evidence="2 3">
    <name type="scientific">Halteria grandinella</name>
    <dbReference type="NCBI Taxonomy" id="5974"/>
    <lineage>
        <taxon>Eukaryota</taxon>
        <taxon>Sar</taxon>
        <taxon>Alveolata</taxon>
        <taxon>Ciliophora</taxon>
        <taxon>Intramacronucleata</taxon>
        <taxon>Spirotrichea</taxon>
        <taxon>Stichotrichia</taxon>
        <taxon>Sporadotrichida</taxon>
        <taxon>Halteriidae</taxon>
        <taxon>Halteria</taxon>
    </lineage>
</organism>
<dbReference type="Proteomes" id="UP000785679">
    <property type="component" value="Unassembled WGS sequence"/>
</dbReference>
<evidence type="ECO:0000313" key="2">
    <source>
        <dbReference type="EMBL" id="TNV72003.1"/>
    </source>
</evidence>
<keyword evidence="3" id="KW-1185">Reference proteome</keyword>
<evidence type="ECO:0000313" key="3">
    <source>
        <dbReference type="Proteomes" id="UP000785679"/>
    </source>
</evidence>
<dbReference type="EMBL" id="RRYP01024994">
    <property type="protein sequence ID" value="TNV72003.1"/>
    <property type="molecule type" value="Genomic_DNA"/>
</dbReference>
<gene>
    <name evidence="2" type="ORF">FGO68_gene11403</name>
</gene>
<accession>A0A8J8SVK1</accession>
<sequence length="106" mass="12501">MLQLYKVILQLNHCLLKKYKQPFIKACVKSFIALIPLVLWSLYFPKICGIARKRYYSEKPKALYHNSILLTYGQFLTKMYNRDISTSVATTIGENIEIHIYGEKFY</sequence>
<proteinExistence type="predicted"/>
<keyword evidence="1" id="KW-1133">Transmembrane helix</keyword>
<evidence type="ECO:0000256" key="1">
    <source>
        <dbReference type="SAM" id="Phobius"/>
    </source>
</evidence>
<protein>
    <submittedName>
        <fullName evidence="2">Uncharacterized protein</fullName>
    </submittedName>
</protein>
<dbReference type="AlphaFoldDB" id="A0A8J8SVK1"/>
<name>A0A8J8SVK1_HALGN</name>
<comment type="caution">
    <text evidence="2">The sequence shown here is derived from an EMBL/GenBank/DDBJ whole genome shotgun (WGS) entry which is preliminary data.</text>
</comment>
<reference evidence="2" key="1">
    <citation type="submission" date="2019-06" db="EMBL/GenBank/DDBJ databases">
        <authorList>
            <person name="Zheng W."/>
        </authorList>
    </citation>
    <scope>NUCLEOTIDE SEQUENCE</scope>
    <source>
        <strain evidence="2">QDHG01</strain>
    </source>
</reference>
<keyword evidence="1" id="KW-0812">Transmembrane</keyword>
<feature type="transmembrane region" description="Helical" evidence="1">
    <location>
        <begin position="23"/>
        <end position="44"/>
    </location>
</feature>
<keyword evidence="1" id="KW-0472">Membrane</keyword>